<name>A0A0N0M7Z5_9HYPH</name>
<dbReference type="EMBL" id="LGSZ01000095">
    <property type="protein sequence ID" value="KPH73694.1"/>
    <property type="molecule type" value="Genomic_DNA"/>
</dbReference>
<evidence type="ECO:0000313" key="1">
    <source>
        <dbReference type="EMBL" id="KPH73694.1"/>
    </source>
</evidence>
<accession>A0A0N0M7Z5</accession>
<evidence type="ECO:0000313" key="2">
    <source>
        <dbReference type="Proteomes" id="UP000037822"/>
    </source>
</evidence>
<dbReference type="Proteomes" id="UP000037822">
    <property type="component" value="Unassembled WGS sequence"/>
</dbReference>
<dbReference type="PATRIC" id="fig|1526658.3.peg.4858"/>
<reference evidence="1 2" key="1">
    <citation type="submission" date="2015-07" db="EMBL/GenBank/DDBJ databases">
        <title>Whole genome sequencing of Bosea vaviloviae isolated from cave pool.</title>
        <authorList>
            <person name="Tan N.E.H."/>
            <person name="Lee Y.P."/>
            <person name="Gan H.M."/>
            <person name="Barton H."/>
            <person name="Savka M.A."/>
        </authorList>
    </citation>
    <scope>NUCLEOTIDE SEQUENCE [LARGE SCALE GENOMIC DNA]</scope>
    <source>
        <strain evidence="1 2">SD260</strain>
    </source>
</reference>
<dbReference type="OrthoDB" id="8163392at2"/>
<organism evidence="1 2">
    <name type="scientific">Bosea vaviloviae</name>
    <dbReference type="NCBI Taxonomy" id="1526658"/>
    <lineage>
        <taxon>Bacteria</taxon>
        <taxon>Pseudomonadati</taxon>
        <taxon>Pseudomonadota</taxon>
        <taxon>Alphaproteobacteria</taxon>
        <taxon>Hyphomicrobiales</taxon>
        <taxon>Boseaceae</taxon>
        <taxon>Bosea</taxon>
    </lineage>
</organism>
<sequence length="69" mass="7317">MLRLILGQAVGAYLTKTAASGRHSRLVSAILALAATRMGGASKLMGLWGLLAALTGRRDQARPRQDRSI</sequence>
<gene>
    <name evidence="1" type="ORF">AE618_26570</name>
</gene>
<comment type="caution">
    <text evidence="1">The sequence shown here is derived from an EMBL/GenBank/DDBJ whole genome shotgun (WGS) entry which is preliminary data.</text>
</comment>
<keyword evidence="2" id="KW-1185">Reference proteome</keyword>
<dbReference type="AlphaFoldDB" id="A0A0N0M7Z5"/>
<protein>
    <submittedName>
        <fullName evidence="1">Uncharacterized protein</fullName>
    </submittedName>
</protein>
<proteinExistence type="predicted"/>